<evidence type="ECO:0000256" key="8">
    <source>
        <dbReference type="ARBA" id="ARBA00023159"/>
    </source>
</evidence>
<keyword evidence="8" id="KW-0010">Activator</keyword>
<dbReference type="GO" id="GO:0046914">
    <property type="term" value="F:transition metal ion binding"/>
    <property type="evidence" value="ECO:0007669"/>
    <property type="project" value="InterPro"/>
</dbReference>
<sequence>MSFSKVRNAHKTENTEDYLELIADLLNKNGEARIVDIANKLNIAQATANKTIKRLQSQGYINKEPYRSIFLTMKGQKIASYSKKRHNVVLNFLLNLGLDKKIASADAEGIEHHVSKKTLIKMEKFNRSKKL</sequence>
<dbReference type="InterPro" id="IPR022687">
    <property type="entry name" value="HTH_DTXR"/>
</dbReference>
<dbReference type="Pfam" id="PF02742">
    <property type="entry name" value="Fe_dep_repr_C"/>
    <property type="match status" value="1"/>
</dbReference>
<dbReference type="InterPro" id="IPR036390">
    <property type="entry name" value="WH_DNA-bd_sf"/>
</dbReference>
<protein>
    <recommendedName>
        <fullName evidence="11">Manganese transport regulator</fullName>
    </recommendedName>
</protein>
<dbReference type="InterPro" id="IPR050536">
    <property type="entry name" value="DtxR_MntR_Metal-Reg"/>
</dbReference>
<keyword evidence="6" id="KW-0805">Transcription regulation</keyword>
<evidence type="ECO:0000313" key="13">
    <source>
        <dbReference type="EMBL" id="SVA59600.1"/>
    </source>
</evidence>
<dbReference type="AlphaFoldDB" id="A0A381X4N5"/>
<accession>A0A381X4N5</accession>
<evidence type="ECO:0000256" key="3">
    <source>
        <dbReference type="ARBA" id="ARBA00011738"/>
    </source>
</evidence>
<dbReference type="Gene3D" id="1.10.10.10">
    <property type="entry name" value="Winged helix-like DNA-binding domain superfamily/Winged helix DNA-binding domain"/>
    <property type="match status" value="1"/>
</dbReference>
<evidence type="ECO:0000256" key="5">
    <source>
        <dbReference type="ARBA" id="ARBA00022491"/>
    </source>
</evidence>
<dbReference type="SUPFAM" id="SSF46785">
    <property type="entry name" value="Winged helix' DNA-binding domain"/>
    <property type="match status" value="1"/>
</dbReference>
<dbReference type="GO" id="GO:0003700">
    <property type="term" value="F:DNA-binding transcription factor activity"/>
    <property type="evidence" value="ECO:0007669"/>
    <property type="project" value="InterPro"/>
</dbReference>
<evidence type="ECO:0000256" key="2">
    <source>
        <dbReference type="ARBA" id="ARBA00007871"/>
    </source>
</evidence>
<keyword evidence="4" id="KW-0963">Cytoplasm</keyword>
<dbReference type="PANTHER" id="PTHR33238">
    <property type="entry name" value="IRON (METAL) DEPENDENT REPRESSOR, DTXR FAMILY"/>
    <property type="match status" value="1"/>
</dbReference>
<comment type="subcellular location">
    <subcellularLocation>
        <location evidence="1">Cytoplasm</location>
    </subcellularLocation>
</comment>
<keyword evidence="9" id="KW-0804">Transcription</keyword>
<keyword evidence="10" id="KW-0464">Manganese</keyword>
<evidence type="ECO:0000259" key="12">
    <source>
        <dbReference type="PROSITE" id="PS50944"/>
    </source>
</evidence>
<proteinExistence type="inferred from homology"/>
<dbReference type="PANTHER" id="PTHR33238:SF11">
    <property type="entry name" value="TRANSCRIPTIONAL REGULATOR MNTR"/>
    <property type="match status" value="1"/>
</dbReference>
<dbReference type="InterPro" id="IPR001367">
    <property type="entry name" value="Fe_dep_repressor"/>
</dbReference>
<feature type="domain" description="HTH dtxR-type" evidence="12">
    <location>
        <begin position="12"/>
        <end position="72"/>
    </location>
</feature>
<organism evidence="13">
    <name type="scientific">marine metagenome</name>
    <dbReference type="NCBI Taxonomy" id="408172"/>
    <lineage>
        <taxon>unclassified sequences</taxon>
        <taxon>metagenomes</taxon>
        <taxon>ecological metagenomes</taxon>
    </lineage>
</organism>
<dbReference type="GO" id="GO:0003677">
    <property type="term" value="F:DNA binding"/>
    <property type="evidence" value="ECO:0007669"/>
    <property type="project" value="UniProtKB-KW"/>
</dbReference>
<dbReference type="EMBL" id="UINC01013871">
    <property type="protein sequence ID" value="SVA59600.1"/>
    <property type="molecule type" value="Genomic_DNA"/>
</dbReference>
<comment type="subunit">
    <text evidence="3">Homodimer.</text>
</comment>
<evidence type="ECO:0000256" key="10">
    <source>
        <dbReference type="ARBA" id="ARBA00023211"/>
    </source>
</evidence>
<name>A0A381X4N5_9ZZZZ</name>
<dbReference type="Gene3D" id="1.10.60.10">
    <property type="entry name" value="Iron dependent repressor, metal binding and dimerisation domain"/>
    <property type="match status" value="1"/>
</dbReference>
<evidence type="ECO:0000256" key="11">
    <source>
        <dbReference type="ARBA" id="ARBA00032593"/>
    </source>
</evidence>
<dbReference type="PROSITE" id="PS50944">
    <property type="entry name" value="HTH_DTXR"/>
    <property type="match status" value="1"/>
</dbReference>
<dbReference type="NCBIfam" id="NF008273">
    <property type="entry name" value="PRK11050.1"/>
    <property type="match status" value="1"/>
</dbReference>
<evidence type="ECO:0000256" key="9">
    <source>
        <dbReference type="ARBA" id="ARBA00023163"/>
    </source>
</evidence>
<dbReference type="SMART" id="SM00529">
    <property type="entry name" value="HTH_DTXR"/>
    <property type="match status" value="1"/>
</dbReference>
<gene>
    <name evidence="13" type="ORF">METZ01_LOCUS112454</name>
</gene>
<dbReference type="InterPro" id="IPR036388">
    <property type="entry name" value="WH-like_DNA-bd_sf"/>
</dbReference>
<dbReference type="GO" id="GO:0046983">
    <property type="term" value="F:protein dimerization activity"/>
    <property type="evidence" value="ECO:0007669"/>
    <property type="project" value="InterPro"/>
</dbReference>
<evidence type="ECO:0000256" key="6">
    <source>
        <dbReference type="ARBA" id="ARBA00023015"/>
    </source>
</evidence>
<dbReference type="SUPFAM" id="SSF47979">
    <property type="entry name" value="Iron-dependent repressor protein, dimerization domain"/>
    <property type="match status" value="1"/>
</dbReference>
<dbReference type="Pfam" id="PF01325">
    <property type="entry name" value="Fe_dep_repress"/>
    <property type="match status" value="1"/>
</dbReference>
<reference evidence="13" key="1">
    <citation type="submission" date="2018-05" db="EMBL/GenBank/DDBJ databases">
        <authorList>
            <person name="Lanie J.A."/>
            <person name="Ng W.-L."/>
            <person name="Kazmierczak K.M."/>
            <person name="Andrzejewski T.M."/>
            <person name="Davidsen T.M."/>
            <person name="Wayne K.J."/>
            <person name="Tettelin H."/>
            <person name="Glass J.I."/>
            <person name="Rusch D."/>
            <person name="Podicherti R."/>
            <person name="Tsui H.-C.T."/>
            <person name="Winkler M.E."/>
        </authorList>
    </citation>
    <scope>NUCLEOTIDE SEQUENCE</scope>
</reference>
<evidence type="ECO:0000256" key="1">
    <source>
        <dbReference type="ARBA" id="ARBA00004496"/>
    </source>
</evidence>
<dbReference type="GO" id="GO:0005737">
    <property type="term" value="C:cytoplasm"/>
    <property type="evidence" value="ECO:0007669"/>
    <property type="project" value="UniProtKB-SubCell"/>
</dbReference>
<evidence type="ECO:0000256" key="4">
    <source>
        <dbReference type="ARBA" id="ARBA00022490"/>
    </source>
</evidence>
<evidence type="ECO:0000256" key="7">
    <source>
        <dbReference type="ARBA" id="ARBA00023125"/>
    </source>
</evidence>
<keyword evidence="7" id="KW-0238">DNA-binding</keyword>
<dbReference type="InterPro" id="IPR022689">
    <property type="entry name" value="Iron_dep_repressor"/>
</dbReference>
<comment type="similarity">
    <text evidence="2">Belongs to the DtxR/MntR family.</text>
</comment>
<keyword evidence="5" id="KW-0678">Repressor</keyword>
<dbReference type="InterPro" id="IPR036421">
    <property type="entry name" value="Fe_dep_repressor_sf"/>
</dbReference>